<dbReference type="Proteomes" id="UP001358586">
    <property type="component" value="Chromosome 2"/>
</dbReference>
<name>A0ABR0QWM0_GOSAR</name>
<accession>A0ABR0QWM0</accession>
<gene>
    <name evidence="1" type="ORF">PVK06_005836</name>
</gene>
<organism evidence="1 2">
    <name type="scientific">Gossypium arboreum</name>
    <name type="common">Tree cotton</name>
    <name type="synonym">Gossypium nanking</name>
    <dbReference type="NCBI Taxonomy" id="29729"/>
    <lineage>
        <taxon>Eukaryota</taxon>
        <taxon>Viridiplantae</taxon>
        <taxon>Streptophyta</taxon>
        <taxon>Embryophyta</taxon>
        <taxon>Tracheophyta</taxon>
        <taxon>Spermatophyta</taxon>
        <taxon>Magnoliopsida</taxon>
        <taxon>eudicotyledons</taxon>
        <taxon>Gunneridae</taxon>
        <taxon>Pentapetalae</taxon>
        <taxon>rosids</taxon>
        <taxon>malvids</taxon>
        <taxon>Malvales</taxon>
        <taxon>Malvaceae</taxon>
        <taxon>Malvoideae</taxon>
        <taxon>Gossypium</taxon>
    </lineage>
</organism>
<reference evidence="1 2" key="1">
    <citation type="submission" date="2023-03" db="EMBL/GenBank/DDBJ databases">
        <title>WGS of Gossypium arboreum.</title>
        <authorList>
            <person name="Yu D."/>
        </authorList>
    </citation>
    <scope>NUCLEOTIDE SEQUENCE [LARGE SCALE GENOMIC DNA]</scope>
    <source>
        <tissue evidence="1">Leaf</tissue>
    </source>
</reference>
<proteinExistence type="predicted"/>
<comment type="caution">
    <text evidence="1">The sequence shown here is derived from an EMBL/GenBank/DDBJ whole genome shotgun (WGS) entry which is preliminary data.</text>
</comment>
<sequence length="91" mass="10419">MSTPYLDQFIPLICIHFTNLVLFPQSPHYVPPYIPIFTPYRRYIFGGIDFPHILQPYADVDVDACTVTDDDIDPIIDVSVDAQINVDISEF</sequence>
<protein>
    <submittedName>
        <fullName evidence="1">Uncharacterized protein</fullName>
    </submittedName>
</protein>
<evidence type="ECO:0000313" key="1">
    <source>
        <dbReference type="EMBL" id="KAK5843381.1"/>
    </source>
</evidence>
<keyword evidence="2" id="KW-1185">Reference proteome</keyword>
<dbReference type="EMBL" id="JARKNE010000002">
    <property type="protein sequence ID" value="KAK5843381.1"/>
    <property type="molecule type" value="Genomic_DNA"/>
</dbReference>
<evidence type="ECO:0000313" key="2">
    <source>
        <dbReference type="Proteomes" id="UP001358586"/>
    </source>
</evidence>